<gene>
    <name evidence="1" type="ORF">ACFQZU_06565</name>
</gene>
<keyword evidence="2" id="KW-1185">Reference proteome</keyword>
<reference evidence="2" key="1">
    <citation type="journal article" date="2019" name="Int. J. Syst. Evol. Microbiol.">
        <title>The Global Catalogue of Microorganisms (GCM) 10K type strain sequencing project: providing services to taxonomists for standard genome sequencing and annotation.</title>
        <authorList>
            <consortium name="The Broad Institute Genomics Platform"/>
            <consortium name="The Broad Institute Genome Sequencing Center for Infectious Disease"/>
            <person name="Wu L."/>
            <person name="Ma J."/>
        </authorList>
    </citation>
    <scope>NUCLEOTIDE SEQUENCE [LARGE SCALE GENOMIC DNA]</scope>
    <source>
        <strain evidence="2">CCUG 63369</strain>
    </source>
</reference>
<dbReference type="EMBL" id="JBHTHR010000129">
    <property type="protein sequence ID" value="MFD0800981.1"/>
    <property type="molecule type" value="Genomic_DNA"/>
</dbReference>
<proteinExistence type="predicted"/>
<accession>A0ABW3BCC6</accession>
<sequence>MTDLPPHITADTWDPVGVLAEHYRHTWTIRGGLVLGGDWHWRLERLRPVPPGAAAYGVETVWEGYARPQEVARWLDRQATAWRWWQQQAPHHHRP</sequence>
<organism evidence="1 2">
    <name type="scientific">Streptomonospora algeriensis</name>
    <dbReference type="NCBI Taxonomy" id="995084"/>
    <lineage>
        <taxon>Bacteria</taxon>
        <taxon>Bacillati</taxon>
        <taxon>Actinomycetota</taxon>
        <taxon>Actinomycetes</taxon>
        <taxon>Streptosporangiales</taxon>
        <taxon>Nocardiopsidaceae</taxon>
        <taxon>Streptomonospora</taxon>
    </lineage>
</organism>
<name>A0ABW3BCC6_9ACTN</name>
<dbReference type="Proteomes" id="UP001596956">
    <property type="component" value="Unassembled WGS sequence"/>
</dbReference>
<comment type="caution">
    <text evidence="1">The sequence shown here is derived from an EMBL/GenBank/DDBJ whole genome shotgun (WGS) entry which is preliminary data.</text>
</comment>
<protein>
    <submittedName>
        <fullName evidence="1">Uncharacterized protein</fullName>
    </submittedName>
</protein>
<evidence type="ECO:0000313" key="2">
    <source>
        <dbReference type="Proteomes" id="UP001596956"/>
    </source>
</evidence>
<evidence type="ECO:0000313" key="1">
    <source>
        <dbReference type="EMBL" id="MFD0800981.1"/>
    </source>
</evidence>